<evidence type="ECO:0000313" key="1">
    <source>
        <dbReference type="EMBL" id="PJE58063.1"/>
    </source>
</evidence>
<sequence length="66" mass="7403">EDHILIKDLVVPQSIKILAGPEDIVASVIPPREEEVIPAEEMKVEDIKIVVKEDKADEVESVEKEE</sequence>
<protein>
    <recommendedName>
        <fullName evidence="3">50S ribosomal protein L25</fullName>
    </recommendedName>
</protein>
<gene>
    <name evidence="1" type="ORF">COU81_02855</name>
</gene>
<organism evidence="1 2">
    <name type="scientific">Candidatus Portnoybacteria bacterium CG10_big_fil_rev_8_21_14_0_10_36_7</name>
    <dbReference type="NCBI Taxonomy" id="1974812"/>
    <lineage>
        <taxon>Bacteria</taxon>
        <taxon>Candidatus Portnoyibacteriota</taxon>
    </lineage>
</organism>
<dbReference type="Gene3D" id="2.170.120.20">
    <property type="entry name" value="Ribosomal protein L25, beta domain"/>
    <property type="match status" value="1"/>
</dbReference>
<name>A0A2M8KDU0_9BACT</name>
<accession>A0A2M8KDU0</accession>
<feature type="non-terminal residue" evidence="1">
    <location>
        <position position="1"/>
    </location>
</feature>
<proteinExistence type="predicted"/>
<dbReference type="AlphaFoldDB" id="A0A2M8KDU0"/>
<evidence type="ECO:0000313" key="2">
    <source>
        <dbReference type="Proteomes" id="UP000231450"/>
    </source>
</evidence>
<dbReference type="InterPro" id="IPR037121">
    <property type="entry name" value="Ribosomal_bL25_C"/>
</dbReference>
<evidence type="ECO:0008006" key="3">
    <source>
        <dbReference type="Google" id="ProtNLM"/>
    </source>
</evidence>
<dbReference type="EMBL" id="PFDW01000060">
    <property type="protein sequence ID" value="PJE58063.1"/>
    <property type="molecule type" value="Genomic_DNA"/>
</dbReference>
<dbReference type="Proteomes" id="UP000231450">
    <property type="component" value="Unassembled WGS sequence"/>
</dbReference>
<comment type="caution">
    <text evidence="1">The sequence shown here is derived from an EMBL/GenBank/DDBJ whole genome shotgun (WGS) entry which is preliminary data.</text>
</comment>
<reference evidence="2" key="1">
    <citation type="submission" date="2017-09" db="EMBL/GenBank/DDBJ databases">
        <title>Depth-based differentiation of microbial function through sediment-hosted aquifers and enrichment of novel symbionts in the deep terrestrial subsurface.</title>
        <authorList>
            <person name="Probst A.J."/>
            <person name="Ladd B."/>
            <person name="Jarett J.K."/>
            <person name="Geller-Mcgrath D.E."/>
            <person name="Sieber C.M.K."/>
            <person name="Emerson J.B."/>
            <person name="Anantharaman K."/>
            <person name="Thomas B.C."/>
            <person name="Malmstrom R."/>
            <person name="Stieglmeier M."/>
            <person name="Klingl A."/>
            <person name="Woyke T."/>
            <person name="Ryan C.M."/>
            <person name="Banfield J.F."/>
        </authorList>
    </citation>
    <scope>NUCLEOTIDE SEQUENCE [LARGE SCALE GENOMIC DNA]</scope>
</reference>